<feature type="signal peptide" evidence="1">
    <location>
        <begin position="1"/>
        <end position="18"/>
    </location>
</feature>
<sequence>MFRITFVFVLVLLNIILGRHVGKAVQSLDDFFPFGSEVGDTRMLLNDDGSLGPIPLPFIFPYFDNNHRQIYQANNGLFSFLGGISTYNPIEFPLGNNQRLITPFWSDIDTRGTTSNSSENGVYHQIHIRNAMNANNVTTEVLNKAALFVRQYFPRESIFEPLMVITGTWYRVGYCCTYVDRLNTFQMVLATDESRSFAFFLYNDLQWASQSSGGPYAQAGFNAGDGIVAKMLKYSRTRNITLLVNESNVNVPGLFAFRVDTTDIEAGGCDEQESLSHLPVRGPQIGGTAINFQGPCFDTNTTEIMCRFGEFGTVNGLILSEFRATCVSPLAAYHGKVELTVSFDGGNTFVSSGPFTYMPMTDDVLISEEIILRQNGTATQSVSWNDTIELEWIFSEASLVRITSDTFIDIEYEILKPDEENTRRRQRTSNSDADIKIDTVIVLASNILPQVGRQTIQIDLAQIARKHPRIFPVVGVAVGAFRIGMFVSRDSKIYRRVKTVIKTILAPENTCDNWSATEPNPSTWNQNLPPCPNTLRQAQVAQAQYVPDPMCKDGGLMPSSILLIGNC</sequence>
<evidence type="ECO:0000313" key="5">
    <source>
        <dbReference type="Proteomes" id="UP000663832"/>
    </source>
</evidence>
<name>A0A814K206_9BILA</name>
<dbReference type="Pfam" id="PF01833">
    <property type="entry name" value="TIG"/>
    <property type="match status" value="1"/>
</dbReference>
<evidence type="ECO:0000313" key="4">
    <source>
        <dbReference type="EMBL" id="CAF1045196.1"/>
    </source>
</evidence>
<reference evidence="4" key="1">
    <citation type="submission" date="2021-02" db="EMBL/GenBank/DDBJ databases">
        <authorList>
            <person name="Nowell W R."/>
        </authorList>
    </citation>
    <scope>NUCLEOTIDE SEQUENCE</scope>
</reference>
<dbReference type="InterPro" id="IPR003886">
    <property type="entry name" value="NIDO_dom"/>
</dbReference>
<dbReference type="EMBL" id="CAJNOM010000099">
    <property type="protein sequence ID" value="CAF1045196.1"/>
    <property type="molecule type" value="Genomic_DNA"/>
</dbReference>
<dbReference type="InterPro" id="IPR013783">
    <property type="entry name" value="Ig-like_fold"/>
</dbReference>
<evidence type="ECO:0000259" key="2">
    <source>
        <dbReference type="PROSITE" id="PS51220"/>
    </source>
</evidence>
<dbReference type="Pfam" id="PF06119">
    <property type="entry name" value="NIDO"/>
    <property type="match status" value="1"/>
</dbReference>
<keyword evidence="5" id="KW-1185">Reference proteome</keyword>
<evidence type="ECO:0000313" key="3">
    <source>
        <dbReference type="EMBL" id="CAF1024950.1"/>
    </source>
</evidence>
<dbReference type="GO" id="GO:0007160">
    <property type="term" value="P:cell-matrix adhesion"/>
    <property type="evidence" value="ECO:0007669"/>
    <property type="project" value="InterPro"/>
</dbReference>
<evidence type="ECO:0000256" key="1">
    <source>
        <dbReference type="SAM" id="SignalP"/>
    </source>
</evidence>
<protein>
    <recommendedName>
        <fullName evidence="2">NIDO domain-containing protein</fullName>
    </recommendedName>
</protein>
<feature type="domain" description="NIDO" evidence="2">
    <location>
        <begin position="103"/>
        <end position="262"/>
    </location>
</feature>
<gene>
    <name evidence="3" type="ORF">BJG266_LOCUS17207</name>
    <name evidence="4" type="ORF">QVE165_LOCUS17299</name>
</gene>
<dbReference type="Gene3D" id="2.60.40.10">
    <property type="entry name" value="Immunoglobulins"/>
    <property type="match status" value="1"/>
</dbReference>
<comment type="caution">
    <text evidence="4">The sequence shown here is derived from an EMBL/GenBank/DDBJ whole genome shotgun (WGS) entry which is preliminary data.</text>
</comment>
<dbReference type="PANTHER" id="PTHR13802:SF59">
    <property type="entry name" value="SUSHI DOMAIN-CONTAINING PROTEIN 2"/>
    <property type="match status" value="1"/>
</dbReference>
<proteinExistence type="predicted"/>
<dbReference type="SMART" id="SM00539">
    <property type="entry name" value="NIDO"/>
    <property type="match status" value="1"/>
</dbReference>
<organism evidence="4 5">
    <name type="scientific">Adineta steineri</name>
    <dbReference type="NCBI Taxonomy" id="433720"/>
    <lineage>
        <taxon>Eukaryota</taxon>
        <taxon>Metazoa</taxon>
        <taxon>Spiralia</taxon>
        <taxon>Gnathifera</taxon>
        <taxon>Rotifera</taxon>
        <taxon>Eurotatoria</taxon>
        <taxon>Bdelloidea</taxon>
        <taxon>Adinetida</taxon>
        <taxon>Adinetidae</taxon>
        <taxon>Adineta</taxon>
    </lineage>
</organism>
<feature type="chain" id="PRO_5035600395" description="NIDO domain-containing protein" evidence="1">
    <location>
        <begin position="19"/>
        <end position="567"/>
    </location>
</feature>
<accession>A0A814K206</accession>
<dbReference type="EMBL" id="CAJNOI010000082">
    <property type="protein sequence ID" value="CAF1024950.1"/>
    <property type="molecule type" value="Genomic_DNA"/>
</dbReference>
<dbReference type="InterPro" id="IPR002909">
    <property type="entry name" value="IPT_dom"/>
</dbReference>
<dbReference type="Proteomes" id="UP000663832">
    <property type="component" value="Unassembled WGS sequence"/>
</dbReference>
<dbReference type="Proteomes" id="UP000663877">
    <property type="component" value="Unassembled WGS sequence"/>
</dbReference>
<dbReference type="InterPro" id="IPR014756">
    <property type="entry name" value="Ig_E-set"/>
</dbReference>
<dbReference type="PANTHER" id="PTHR13802">
    <property type="entry name" value="MUCIN 4-RELATED"/>
    <property type="match status" value="1"/>
</dbReference>
<dbReference type="SUPFAM" id="SSF81296">
    <property type="entry name" value="E set domains"/>
    <property type="match status" value="1"/>
</dbReference>
<dbReference type="AlphaFoldDB" id="A0A814K206"/>
<dbReference type="PROSITE" id="PS51220">
    <property type="entry name" value="NIDO"/>
    <property type="match status" value="1"/>
</dbReference>
<keyword evidence="1" id="KW-0732">Signal</keyword>
<dbReference type="InterPro" id="IPR051495">
    <property type="entry name" value="Epithelial_Barrier/Signaling"/>
</dbReference>
<dbReference type="OrthoDB" id="6236007at2759"/>